<feature type="region of interest" description="Disordered" evidence="9">
    <location>
        <begin position="88"/>
        <end position="146"/>
    </location>
</feature>
<accession>A0A8J7SIE8</accession>
<gene>
    <name evidence="11" type="ORF">KAJ83_08360</name>
</gene>
<reference evidence="11" key="1">
    <citation type="submission" date="2021-04" db="EMBL/GenBank/DDBJ databases">
        <authorList>
            <person name="Zhang D.-C."/>
        </authorList>
    </citation>
    <scope>NUCLEOTIDE SEQUENCE</scope>
    <source>
        <strain evidence="11">CGMCC 1.15697</strain>
    </source>
</reference>
<evidence type="ECO:0000256" key="2">
    <source>
        <dbReference type="ARBA" id="ARBA00004236"/>
    </source>
</evidence>
<evidence type="ECO:0000313" key="12">
    <source>
        <dbReference type="Proteomes" id="UP000672602"/>
    </source>
</evidence>
<evidence type="ECO:0000256" key="6">
    <source>
        <dbReference type="ARBA" id="ARBA00023136"/>
    </source>
</evidence>
<proteinExistence type="inferred from homology"/>
<protein>
    <submittedName>
        <fullName evidence="11">FliO/MopB family protein</fullName>
    </submittedName>
</protein>
<evidence type="ECO:0000256" key="3">
    <source>
        <dbReference type="ARBA" id="ARBA00022475"/>
    </source>
</evidence>
<dbReference type="EMBL" id="JAGMWN010000003">
    <property type="protein sequence ID" value="MBP5857018.1"/>
    <property type="molecule type" value="Genomic_DNA"/>
</dbReference>
<evidence type="ECO:0000256" key="5">
    <source>
        <dbReference type="ARBA" id="ARBA00022989"/>
    </source>
</evidence>
<comment type="subcellular location">
    <subcellularLocation>
        <location evidence="1">Bacterial flagellum basal body</location>
    </subcellularLocation>
    <subcellularLocation>
        <location evidence="2">Cell membrane</location>
    </subcellularLocation>
</comment>
<dbReference type="AlphaFoldDB" id="A0A8J7SIE8"/>
<dbReference type="Pfam" id="PF04347">
    <property type="entry name" value="FliO"/>
    <property type="match status" value="1"/>
</dbReference>
<comment type="caution">
    <text evidence="11">The sequence shown here is derived from an EMBL/GenBank/DDBJ whole genome shotgun (WGS) entry which is preliminary data.</text>
</comment>
<dbReference type="PANTHER" id="PTHR38766:SF1">
    <property type="entry name" value="FLAGELLAR PROTEIN FLIO"/>
    <property type="match status" value="1"/>
</dbReference>
<evidence type="ECO:0000256" key="10">
    <source>
        <dbReference type="SAM" id="Phobius"/>
    </source>
</evidence>
<dbReference type="Proteomes" id="UP000672602">
    <property type="component" value="Unassembled WGS sequence"/>
</dbReference>
<feature type="transmembrane region" description="Helical" evidence="10">
    <location>
        <begin position="6"/>
        <end position="27"/>
    </location>
</feature>
<dbReference type="RefSeq" id="WP_210681587.1">
    <property type="nucleotide sequence ID" value="NZ_JAGMWN010000003.1"/>
</dbReference>
<keyword evidence="5 10" id="KW-1133">Transmembrane helix</keyword>
<keyword evidence="3" id="KW-1003">Cell membrane</keyword>
<sequence length="146" mass="15515">MDFGAYLQFILALIFVIGLIGLFALALRKLAPGMRAVRRPGAGRRLEVLEVLPLDARRRLVMVRRDGVAHLLLLGLNDDRVVESNFEADDPMTGQIVPKGSHDPANGTVAPPAGRNPNASDSAFGRLVRGLSRGRAPGPAGKGDGT</sequence>
<dbReference type="InterPro" id="IPR052205">
    <property type="entry name" value="FliO/MopB"/>
</dbReference>
<evidence type="ECO:0000256" key="9">
    <source>
        <dbReference type="SAM" id="MobiDB-lite"/>
    </source>
</evidence>
<evidence type="ECO:0000256" key="7">
    <source>
        <dbReference type="ARBA" id="ARBA00023143"/>
    </source>
</evidence>
<keyword evidence="7" id="KW-0975">Bacterial flagellum</keyword>
<dbReference type="GO" id="GO:0009425">
    <property type="term" value="C:bacterial-type flagellum basal body"/>
    <property type="evidence" value="ECO:0007669"/>
    <property type="project" value="UniProtKB-SubCell"/>
</dbReference>
<dbReference type="InterPro" id="IPR022781">
    <property type="entry name" value="Flagellar_biosynth_FliO"/>
</dbReference>
<evidence type="ECO:0000256" key="1">
    <source>
        <dbReference type="ARBA" id="ARBA00004117"/>
    </source>
</evidence>
<evidence type="ECO:0000256" key="8">
    <source>
        <dbReference type="ARBA" id="ARBA00037937"/>
    </source>
</evidence>
<keyword evidence="4 10" id="KW-0812">Transmembrane</keyword>
<dbReference type="PANTHER" id="PTHR38766">
    <property type="entry name" value="FLAGELLAR PROTEIN FLIO"/>
    <property type="match status" value="1"/>
</dbReference>
<organism evidence="11 12">
    <name type="scientific">Marivibrio halodurans</name>
    <dbReference type="NCBI Taxonomy" id="2039722"/>
    <lineage>
        <taxon>Bacteria</taxon>
        <taxon>Pseudomonadati</taxon>
        <taxon>Pseudomonadota</taxon>
        <taxon>Alphaproteobacteria</taxon>
        <taxon>Rhodospirillales</taxon>
        <taxon>Rhodospirillaceae</taxon>
        <taxon>Marivibrio</taxon>
    </lineage>
</organism>
<evidence type="ECO:0000313" key="11">
    <source>
        <dbReference type="EMBL" id="MBP5857018.1"/>
    </source>
</evidence>
<dbReference type="GO" id="GO:0005886">
    <property type="term" value="C:plasma membrane"/>
    <property type="evidence" value="ECO:0007669"/>
    <property type="project" value="UniProtKB-SubCell"/>
</dbReference>
<evidence type="ECO:0000256" key="4">
    <source>
        <dbReference type="ARBA" id="ARBA00022692"/>
    </source>
</evidence>
<comment type="similarity">
    <text evidence="8">Belongs to the FliO/MopB family.</text>
</comment>
<dbReference type="GO" id="GO:0044781">
    <property type="term" value="P:bacterial-type flagellum organization"/>
    <property type="evidence" value="ECO:0007669"/>
    <property type="project" value="InterPro"/>
</dbReference>
<name>A0A8J7SIE8_9PROT</name>
<keyword evidence="12" id="KW-1185">Reference proteome</keyword>
<keyword evidence="6 10" id="KW-0472">Membrane</keyword>